<proteinExistence type="predicted"/>
<comment type="caution">
    <text evidence="1">The sequence shown here is derived from an EMBL/GenBank/DDBJ whole genome shotgun (WGS) entry which is preliminary data.</text>
</comment>
<reference evidence="1 2" key="1">
    <citation type="submission" date="2023-02" db="EMBL/GenBank/DDBJ databases">
        <title>LHISI_Scaffold_Assembly.</title>
        <authorList>
            <person name="Stuart O.P."/>
            <person name="Cleave R."/>
            <person name="Magrath M.J.L."/>
            <person name="Mikheyev A.S."/>
        </authorList>
    </citation>
    <scope>NUCLEOTIDE SEQUENCE [LARGE SCALE GENOMIC DNA]</scope>
    <source>
        <strain evidence="1">Daus_M_001</strain>
        <tissue evidence="1">Leg muscle</tissue>
    </source>
</reference>
<sequence>MCPEVDENGTSPAACHAYHGASLALRERFNRYIDNKSEKNPQSLSLHQWLSIIQYPYIWIILNRAAGNPTCLLDSLTVVIYISDKQFDETSIAILATGVTFVIPPATLPMEFLICGVNQQSIYNGFS</sequence>
<keyword evidence="2" id="KW-1185">Reference proteome</keyword>
<dbReference type="EMBL" id="JARBHB010000014">
    <property type="protein sequence ID" value="KAJ8868246.1"/>
    <property type="molecule type" value="Genomic_DNA"/>
</dbReference>
<gene>
    <name evidence="1" type="ORF">PR048_029762</name>
</gene>
<organism evidence="1 2">
    <name type="scientific">Dryococelus australis</name>
    <dbReference type="NCBI Taxonomy" id="614101"/>
    <lineage>
        <taxon>Eukaryota</taxon>
        <taxon>Metazoa</taxon>
        <taxon>Ecdysozoa</taxon>
        <taxon>Arthropoda</taxon>
        <taxon>Hexapoda</taxon>
        <taxon>Insecta</taxon>
        <taxon>Pterygota</taxon>
        <taxon>Neoptera</taxon>
        <taxon>Polyneoptera</taxon>
        <taxon>Phasmatodea</taxon>
        <taxon>Verophasmatodea</taxon>
        <taxon>Anareolatae</taxon>
        <taxon>Phasmatidae</taxon>
        <taxon>Eurycanthinae</taxon>
        <taxon>Dryococelus</taxon>
    </lineage>
</organism>
<name>A0ABQ9GB13_9NEOP</name>
<dbReference type="Proteomes" id="UP001159363">
    <property type="component" value="Chromosome 13"/>
</dbReference>
<evidence type="ECO:0000313" key="1">
    <source>
        <dbReference type="EMBL" id="KAJ8868246.1"/>
    </source>
</evidence>
<evidence type="ECO:0000313" key="2">
    <source>
        <dbReference type="Proteomes" id="UP001159363"/>
    </source>
</evidence>
<protein>
    <submittedName>
        <fullName evidence="1">Uncharacterized protein</fullName>
    </submittedName>
</protein>
<accession>A0ABQ9GB13</accession>